<protein>
    <recommendedName>
        <fullName evidence="4">Plant basic secretory protein (BSP) family protein</fullName>
    </recommendedName>
</protein>
<organism evidence="2 3">
    <name type="scientific">Dorcoceras hygrometricum</name>
    <dbReference type="NCBI Taxonomy" id="472368"/>
    <lineage>
        <taxon>Eukaryota</taxon>
        <taxon>Viridiplantae</taxon>
        <taxon>Streptophyta</taxon>
        <taxon>Embryophyta</taxon>
        <taxon>Tracheophyta</taxon>
        <taxon>Spermatophyta</taxon>
        <taxon>Magnoliopsida</taxon>
        <taxon>eudicotyledons</taxon>
        <taxon>Gunneridae</taxon>
        <taxon>Pentapetalae</taxon>
        <taxon>asterids</taxon>
        <taxon>lamiids</taxon>
        <taxon>Lamiales</taxon>
        <taxon>Gesneriaceae</taxon>
        <taxon>Didymocarpoideae</taxon>
        <taxon>Trichosporeae</taxon>
        <taxon>Loxocarpinae</taxon>
        <taxon>Dorcoceras</taxon>
    </lineage>
</organism>
<dbReference type="Pfam" id="PF04450">
    <property type="entry name" value="BSP"/>
    <property type="match status" value="1"/>
</dbReference>
<reference evidence="2 3" key="1">
    <citation type="journal article" date="2015" name="Proc. Natl. Acad. Sci. U.S.A.">
        <title>The resurrection genome of Boea hygrometrica: A blueprint for survival of dehydration.</title>
        <authorList>
            <person name="Xiao L."/>
            <person name="Yang G."/>
            <person name="Zhang L."/>
            <person name="Yang X."/>
            <person name="Zhao S."/>
            <person name="Ji Z."/>
            <person name="Zhou Q."/>
            <person name="Hu M."/>
            <person name="Wang Y."/>
            <person name="Chen M."/>
            <person name="Xu Y."/>
            <person name="Jin H."/>
            <person name="Xiao X."/>
            <person name="Hu G."/>
            <person name="Bao F."/>
            <person name="Hu Y."/>
            <person name="Wan P."/>
            <person name="Li L."/>
            <person name="Deng X."/>
            <person name="Kuang T."/>
            <person name="Xiang C."/>
            <person name="Zhu J.K."/>
            <person name="Oliver M.J."/>
            <person name="He Y."/>
        </authorList>
    </citation>
    <scope>NUCLEOTIDE SEQUENCE [LARGE SCALE GENOMIC DNA]</scope>
    <source>
        <strain evidence="3">cv. XS01</strain>
    </source>
</reference>
<gene>
    <name evidence="2" type="ORF">F511_07883</name>
</gene>
<dbReference type="InterPro" id="IPR007541">
    <property type="entry name" value="Uncharacterised_BSP"/>
</dbReference>
<sequence>MGKGLHKFICISFLLVVAALVHEVCAVQYIVTNNARNTPGGARFDREIGVTFTKQVMEVINNFVWRILEQHTTAERKNVPVLNLFISDFPGASAYTNGDNINFSSRVIENFPPGKVYARFHFTAIMYHEMTHIFQWSGSRTAPGGLTEGVADYVMVKSNFYARPYPKPGLGSRWDEGYAVTERFLEYCDSLRPGFTVALNKLMRYGYSNNYFKVLSGKPVDQLWRDYKAKYA</sequence>
<evidence type="ECO:0008006" key="4">
    <source>
        <dbReference type="Google" id="ProtNLM"/>
    </source>
</evidence>
<evidence type="ECO:0000313" key="3">
    <source>
        <dbReference type="Proteomes" id="UP000250235"/>
    </source>
</evidence>
<keyword evidence="3" id="KW-1185">Reference proteome</keyword>
<evidence type="ECO:0000313" key="2">
    <source>
        <dbReference type="EMBL" id="KZV22184.1"/>
    </source>
</evidence>
<accession>A0A2Z7AK71</accession>
<keyword evidence="1" id="KW-0732">Signal</keyword>
<dbReference type="Proteomes" id="UP000250235">
    <property type="component" value="Unassembled WGS sequence"/>
</dbReference>
<feature type="chain" id="PRO_5016441123" description="Plant basic secretory protein (BSP) family protein" evidence="1">
    <location>
        <begin position="27"/>
        <end position="232"/>
    </location>
</feature>
<dbReference type="OrthoDB" id="891726at2759"/>
<evidence type="ECO:0000256" key="1">
    <source>
        <dbReference type="SAM" id="SignalP"/>
    </source>
</evidence>
<proteinExistence type="predicted"/>
<dbReference type="PANTHER" id="PTHR33321">
    <property type="match status" value="1"/>
</dbReference>
<dbReference type="AlphaFoldDB" id="A0A2Z7AK71"/>
<dbReference type="EMBL" id="KV014427">
    <property type="protein sequence ID" value="KZV22184.1"/>
    <property type="molecule type" value="Genomic_DNA"/>
</dbReference>
<feature type="signal peptide" evidence="1">
    <location>
        <begin position="1"/>
        <end position="26"/>
    </location>
</feature>
<dbReference type="PANTHER" id="PTHR33321:SF12">
    <property type="entry name" value="PLANT BASIC SECRETORY PROTEIN (BSP) FAMILY PROTEIN"/>
    <property type="match status" value="1"/>
</dbReference>
<name>A0A2Z7AK71_9LAMI</name>